<organism evidence="2 3">
    <name type="scientific">Tenacibaculum phage PTm5</name>
    <dbReference type="NCBI Taxonomy" id="2547426"/>
    <lineage>
        <taxon>Viruses</taxon>
        <taxon>Duplodnaviria</taxon>
        <taxon>Heunggongvirae</taxon>
        <taxon>Uroviricota</taxon>
        <taxon>Caudoviricetes</taxon>
        <taxon>Shirahamavirus</taxon>
        <taxon>Shirahamavirus PTm1</taxon>
    </lineage>
</organism>
<dbReference type="InterPro" id="IPR027417">
    <property type="entry name" value="P-loop_NTPase"/>
</dbReference>
<dbReference type="Gene3D" id="3.30.420.240">
    <property type="match status" value="1"/>
</dbReference>
<accession>A0A5S9C1B0</accession>
<proteinExistence type="predicted"/>
<protein>
    <submittedName>
        <fullName evidence="2">Terminase large subunit</fullName>
    </submittedName>
</protein>
<dbReference type="Pfam" id="PF03237">
    <property type="entry name" value="Terminase_6N"/>
    <property type="match status" value="1"/>
</dbReference>
<name>A0A5S9C1B0_9CAUD</name>
<dbReference type="SUPFAM" id="SSF52540">
    <property type="entry name" value="P-loop containing nucleoside triphosphate hydrolases"/>
    <property type="match status" value="1"/>
</dbReference>
<evidence type="ECO:0000256" key="1">
    <source>
        <dbReference type="SAM" id="MobiDB-lite"/>
    </source>
</evidence>
<dbReference type="Proteomes" id="UP000424080">
    <property type="component" value="Segment"/>
</dbReference>
<reference evidence="2 3" key="1">
    <citation type="journal article" date="2019" name="Arch. Virol.">
        <title>A novel jumbo Tenacibaculum maritimum lytic phage with head-fiber-like appendages.</title>
        <authorList>
            <person name="Kawato Y."/>
            <person name="Istiqomah I."/>
            <person name="Gaafar A.Y."/>
            <person name="Hanaoka M."/>
            <person name="Ishimaru K."/>
            <person name="Yasuike M."/>
            <person name="Nishiki I."/>
            <person name="Nakamura Y."/>
            <person name="Fujiwara A."/>
            <person name="Nakai T."/>
        </authorList>
    </citation>
    <scope>NUCLEOTIDE SEQUENCE [LARGE SCALE GENOMIC DNA]</scope>
    <source>
        <strain evidence="2 3">PTm5</strain>
    </source>
</reference>
<evidence type="ECO:0000313" key="3">
    <source>
        <dbReference type="Proteomes" id="UP000424080"/>
    </source>
</evidence>
<dbReference type="EMBL" id="AP019525">
    <property type="protein sequence ID" value="BBI90714.1"/>
    <property type="molecule type" value="Genomic_DNA"/>
</dbReference>
<sequence length="614" mass="70614">MSEIKNKPQHQHYDPRVSEEDLSKKGGAVVWSTQSVNWAKESIEMGAPLKKTSPFYENKNVDIRKGKIPFQYSDEEIKEIVRCSRDIVYFIQTYCKVKRPDGKMGEIKLRPYQLIQIRDYLENDRVILGWSRQAGKTIGSALFIIWAMLFNADKQTAILANKGATSKEVLDKIKDIYKGLPFFLQAGVVGWNDTRITFDNGCSIYRGPTTEDALNGKTCNILYMDEFAFVGKGADKIRTQKSVLSNAMPVLSSQKHSGLCKLIITSTPNGKDYYYELFDNALKEQNSYKASKICWWSIPGRNQAWAKEEIGTIGLAEFRQQYEMSFDTTTKTLLKTETLRRLSISKEEYSNELYEVLSVYNEKLYMNPLVDIDFENDVFLLSVDIAEGLRQDYSVCQIIRLNFDEEAYKFYYEQVGYFKANDISIDEFADVVAELFNAFNPEYSKLLVEQNTYGDYFFKVLQFNEDYEIDLASICKFKRSSDSEYVTKGLRQNSERKKISVKAFKSLVDANAMVVTSSDTIEEIENFQENQKGNYEASIGHDDTVMPLVNLSYFIQLNEVEFKNWIEDFCDLNEIIVDPNEAVLASKTKSYEDVREDLTEESLSPEARALLNSV</sequence>
<dbReference type="Gene3D" id="3.40.50.300">
    <property type="entry name" value="P-loop containing nucleotide triphosphate hydrolases"/>
    <property type="match status" value="1"/>
</dbReference>
<evidence type="ECO:0000313" key="2">
    <source>
        <dbReference type="EMBL" id="BBI90714.1"/>
    </source>
</evidence>
<feature type="region of interest" description="Disordered" evidence="1">
    <location>
        <begin position="1"/>
        <end position="21"/>
    </location>
</feature>